<gene>
    <name evidence="1" type="ORF">G3446_06865</name>
</gene>
<evidence type="ECO:0000313" key="1">
    <source>
        <dbReference type="EMBL" id="NEV61612.1"/>
    </source>
</evidence>
<name>A0A6M0JVQ2_9GAMM</name>
<proteinExistence type="predicted"/>
<reference evidence="1 2" key="1">
    <citation type="submission" date="2020-02" db="EMBL/GenBank/DDBJ databases">
        <title>Genome sequences of Thiorhodococcus mannitoliphagus and Thiorhodococcus minor, purple sulfur photosynthetic bacteria in the gammaproteobacterial family, Chromatiaceae.</title>
        <authorList>
            <person name="Aviles F.A."/>
            <person name="Meyer T.E."/>
            <person name="Kyndt J.A."/>
        </authorList>
    </citation>
    <scope>NUCLEOTIDE SEQUENCE [LARGE SCALE GENOMIC DNA]</scope>
    <source>
        <strain evidence="1 2">DSM 11518</strain>
    </source>
</reference>
<organism evidence="1 2">
    <name type="scientific">Thiorhodococcus minor</name>
    <dbReference type="NCBI Taxonomy" id="57489"/>
    <lineage>
        <taxon>Bacteria</taxon>
        <taxon>Pseudomonadati</taxon>
        <taxon>Pseudomonadota</taxon>
        <taxon>Gammaproteobacteria</taxon>
        <taxon>Chromatiales</taxon>
        <taxon>Chromatiaceae</taxon>
        <taxon>Thiorhodococcus</taxon>
    </lineage>
</organism>
<evidence type="ECO:0000313" key="2">
    <source>
        <dbReference type="Proteomes" id="UP000483379"/>
    </source>
</evidence>
<protein>
    <submittedName>
        <fullName evidence="1">Uncharacterized protein</fullName>
    </submittedName>
</protein>
<dbReference type="AlphaFoldDB" id="A0A6M0JVQ2"/>
<keyword evidence="2" id="KW-1185">Reference proteome</keyword>
<dbReference type="Proteomes" id="UP000483379">
    <property type="component" value="Unassembled WGS sequence"/>
</dbReference>
<accession>A0A6M0JVQ2</accession>
<sequence length="343" mass="36742">MTDRSLHRLQSALYAKSTSAGRVRSSVRRPERGRLPPLLAVVAWILLAAGLAMADEAVVATRAGWIDSFEGPAKGYAVIRVGQELPVRYLMPLEQGDLVEVRAADGRIRIRLGEGKEISLSHARSRFTVPAPAAPPTTWGNLVRWAGDWLTALHSDAAPTRTITAASRGETDIPLSSGLLSSERVGWPAGQRPITLAWNGGQPPFQVTVVATADPAKEPVLKEIGIRQRIHRTAPVMLEPAEYLLVIADAAGYAWRTLVIAGAEEAVPKPPAGSIPDDLPPEVRTTVEAAWLACQDGGQPWRLTAYQQVADLGDYPPAALLRRALVEDAKLPASAKAGDLTSP</sequence>
<dbReference type="RefSeq" id="WP_164452012.1">
    <property type="nucleotide sequence ID" value="NZ_JAAIJQ010000015.1"/>
</dbReference>
<dbReference type="EMBL" id="JAAIJQ010000015">
    <property type="protein sequence ID" value="NEV61612.1"/>
    <property type="molecule type" value="Genomic_DNA"/>
</dbReference>
<comment type="caution">
    <text evidence="1">The sequence shown here is derived from an EMBL/GenBank/DDBJ whole genome shotgun (WGS) entry which is preliminary data.</text>
</comment>